<gene>
    <name evidence="1" type="ORF">M3215_06550</name>
</gene>
<sequence length="259" mass="29047">MKKIIAVSSFVLLIGVGCSSEKTAKTDEPKTVAVQKEKEKEKVKELTAKDIFTQATDHFKKEEHVTMTCDLNTKVANMSIDTKMKAQFEPNKGNSRTEMNMNGTDFVVFDVGGKIAAEVKDPNSGKLISVSTNQLNQVKAYEFKTSKNTIAELEKTLQLTDKMKVEKDGEKYKLSFQLNGQEAKDYLISVNESAKTTFERQQATVDSLRAEYVITKEFKVESIKTNAEMKTDKDAIQIIGDTKISYDDKFDPIQLPEGN</sequence>
<reference evidence="1" key="1">
    <citation type="submission" date="2022-05" db="EMBL/GenBank/DDBJ databases">
        <title>Comparative Genomics of Spacecraft Associated Microbes.</title>
        <authorList>
            <person name="Tran M.T."/>
            <person name="Wright A."/>
            <person name="Seuylemezian A."/>
            <person name="Eisen J."/>
            <person name="Coil D."/>
        </authorList>
    </citation>
    <scope>NUCLEOTIDE SEQUENCE</scope>
    <source>
        <strain evidence="1">FAIRING 10M-2.2</strain>
    </source>
</reference>
<name>A0ACC6A4T2_9BACI</name>
<dbReference type="Proteomes" id="UP001202289">
    <property type="component" value="Unassembled WGS sequence"/>
</dbReference>
<organism evidence="1 2">
    <name type="scientific">Bacillus cytotoxicus</name>
    <dbReference type="NCBI Taxonomy" id="580165"/>
    <lineage>
        <taxon>Bacteria</taxon>
        <taxon>Bacillati</taxon>
        <taxon>Bacillota</taxon>
        <taxon>Bacilli</taxon>
        <taxon>Bacillales</taxon>
        <taxon>Bacillaceae</taxon>
        <taxon>Bacillus</taxon>
        <taxon>Bacillus cereus group</taxon>
    </lineage>
</organism>
<proteinExistence type="predicted"/>
<comment type="caution">
    <text evidence="1">The sequence shown here is derived from an EMBL/GenBank/DDBJ whole genome shotgun (WGS) entry which is preliminary data.</text>
</comment>
<keyword evidence="2" id="KW-1185">Reference proteome</keyword>
<dbReference type="EMBL" id="JAMBOP010000005">
    <property type="protein sequence ID" value="MCM3735486.1"/>
    <property type="molecule type" value="Genomic_DNA"/>
</dbReference>
<evidence type="ECO:0000313" key="1">
    <source>
        <dbReference type="EMBL" id="MCM3735486.1"/>
    </source>
</evidence>
<accession>A0ACC6A4T2</accession>
<evidence type="ECO:0000313" key="2">
    <source>
        <dbReference type="Proteomes" id="UP001202289"/>
    </source>
</evidence>
<protein>
    <submittedName>
        <fullName evidence="1">Uncharacterized protein</fullName>
    </submittedName>
</protein>